<proteinExistence type="predicted"/>
<dbReference type="EMBL" id="LAZR01004348">
    <property type="protein sequence ID" value="KKN09427.1"/>
    <property type="molecule type" value="Genomic_DNA"/>
</dbReference>
<evidence type="ECO:0000313" key="1">
    <source>
        <dbReference type="EMBL" id="KKN09427.1"/>
    </source>
</evidence>
<dbReference type="AlphaFoldDB" id="A0A0F9NBW7"/>
<accession>A0A0F9NBW7</accession>
<protein>
    <submittedName>
        <fullName evidence="1">Uncharacterized protein</fullName>
    </submittedName>
</protein>
<sequence>MSKCPYCKKDLIIEDFFEVSTKVTRKGKIKAKVKGFRGEKRSKGWGGYKMWSCPACDNILGFSEYRYSSAT</sequence>
<reference evidence="1" key="1">
    <citation type="journal article" date="2015" name="Nature">
        <title>Complex archaea that bridge the gap between prokaryotes and eukaryotes.</title>
        <authorList>
            <person name="Spang A."/>
            <person name="Saw J.H."/>
            <person name="Jorgensen S.L."/>
            <person name="Zaremba-Niedzwiedzka K."/>
            <person name="Martijn J."/>
            <person name="Lind A.E."/>
            <person name="van Eijk R."/>
            <person name="Schleper C."/>
            <person name="Guy L."/>
            <person name="Ettema T.J."/>
        </authorList>
    </citation>
    <scope>NUCLEOTIDE SEQUENCE</scope>
</reference>
<organism evidence="1">
    <name type="scientific">marine sediment metagenome</name>
    <dbReference type="NCBI Taxonomy" id="412755"/>
    <lineage>
        <taxon>unclassified sequences</taxon>
        <taxon>metagenomes</taxon>
        <taxon>ecological metagenomes</taxon>
    </lineage>
</organism>
<name>A0A0F9NBW7_9ZZZZ</name>
<comment type="caution">
    <text evidence="1">The sequence shown here is derived from an EMBL/GenBank/DDBJ whole genome shotgun (WGS) entry which is preliminary data.</text>
</comment>
<gene>
    <name evidence="1" type="ORF">LCGC14_1046710</name>
</gene>